<dbReference type="EMBL" id="MN739564">
    <property type="protein sequence ID" value="QHT13257.1"/>
    <property type="molecule type" value="Genomic_DNA"/>
</dbReference>
<protein>
    <recommendedName>
        <fullName evidence="1">2-cysteine adaptor domain-containing protein</fullName>
    </recommendedName>
</protein>
<feature type="domain" description="2-cysteine adaptor" evidence="1">
    <location>
        <begin position="15"/>
        <end position="39"/>
    </location>
</feature>
<proteinExistence type="predicted"/>
<evidence type="ECO:0000259" key="1">
    <source>
        <dbReference type="Pfam" id="PF08793"/>
    </source>
</evidence>
<accession>A0A6C0D9R1</accession>
<sequence length="265" mass="31814">MDNLENNPITIVEYEKWLENKQINPRTKRRIKENSKIYNCYKKVNYQELLLLSTIDNKDPISLNELWTMDNDIKKIAYDNLDNLVFYKDTYNIIRCFEKESIEYMLGYNIKNHPITNELLPEHIFLNITSKKIVTEKDKTIQELAFDVFQLFANLSFFIDCNLFLNLSKENLIKLYHEIKDFYKQNFTIEQQNVIGNTIFKMDENILKDNELEYIQKYILADMKKLLQVDIEEYKYMINYILIGGLSLVIKEIKDTYPDFSFSFT</sequence>
<dbReference type="Pfam" id="PF08793">
    <property type="entry name" value="2C_adapt"/>
    <property type="match status" value="1"/>
</dbReference>
<dbReference type="InterPro" id="IPR014901">
    <property type="entry name" value="2-cysteine_adaptor"/>
</dbReference>
<dbReference type="AlphaFoldDB" id="A0A6C0D9R1"/>
<organism evidence="2">
    <name type="scientific">viral metagenome</name>
    <dbReference type="NCBI Taxonomy" id="1070528"/>
    <lineage>
        <taxon>unclassified sequences</taxon>
        <taxon>metagenomes</taxon>
        <taxon>organismal metagenomes</taxon>
    </lineage>
</organism>
<name>A0A6C0D9R1_9ZZZZ</name>
<reference evidence="2" key="1">
    <citation type="journal article" date="2020" name="Nature">
        <title>Giant virus diversity and host interactions through global metagenomics.</title>
        <authorList>
            <person name="Schulz F."/>
            <person name="Roux S."/>
            <person name="Paez-Espino D."/>
            <person name="Jungbluth S."/>
            <person name="Walsh D.A."/>
            <person name="Denef V.J."/>
            <person name="McMahon K.D."/>
            <person name="Konstantinidis K.T."/>
            <person name="Eloe-Fadrosh E.A."/>
            <person name="Kyrpides N.C."/>
            <person name="Woyke T."/>
        </authorList>
    </citation>
    <scope>NUCLEOTIDE SEQUENCE</scope>
    <source>
        <strain evidence="2">GVMAG-M-3300023174-131</strain>
    </source>
</reference>
<evidence type="ECO:0000313" key="2">
    <source>
        <dbReference type="EMBL" id="QHT13257.1"/>
    </source>
</evidence>